<dbReference type="Gene3D" id="1.10.287.110">
    <property type="entry name" value="DnaJ domain"/>
    <property type="match status" value="1"/>
</dbReference>
<feature type="signal peptide" evidence="4">
    <location>
        <begin position="1"/>
        <end position="24"/>
    </location>
</feature>
<keyword evidence="1" id="KW-0143">Chaperone</keyword>
<dbReference type="PANTHER" id="PTHR45184">
    <property type="entry name" value="DNAJ PROTEIN ERDJ3A"/>
    <property type="match status" value="1"/>
</dbReference>
<dbReference type="SMART" id="SM00271">
    <property type="entry name" value="DnaJ"/>
    <property type="match status" value="1"/>
</dbReference>
<dbReference type="FunFam" id="3.30.428.10:FF:000004">
    <property type="entry name" value="aprataxin isoform X2"/>
    <property type="match status" value="1"/>
</dbReference>
<dbReference type="GO" id="GO:0005783">
    <property type="term" value="C:endoplasmic reticulum"/>
    <property type="evidence" value="ECO:0007669"/>
    <property type="project" value="UniProtKB-ARBA"/>
</dbReference>
<dbReference type="GO" id="GO:0006139">
    <property type="term" value="P:nucleobase-containing compound metabolic process"/>
    <property type="evidence" value="ECO:0007669"/>
    <property type="project" value="UniProtKB-ARBA"/>
</dbReference>
<evidence type="ECO:0000256" key="3">
    <source>
        <dbReference type="SAM" id="MobiDB-lite"/>
    </source>
</evidence>
<dbReference type="InterPro" id="IPR001623">
    <property type="entry name" value="DnaJ_domain"/>
</dbReference>
<dbReference type="InterPro" id="IPR032566">
    <property type="entry name" value="Znf-C2HE"/>
</dbReference>
<dbReference type="SUPFAM" id="SSF52540">
    <property type="entry name" value="P-loop containing nucleoside triphosphate hydrolases"/>
    <property type="match status" value="1"/>
</dbReference>
<dbReference type="PROSITE" id="PS51154">
    <property type="entry name" value="MACRO"/>
    <property type="match status" value="1"/>
</dbReference>
<feature type="compositionally biased region" description="Polar residues" evidence="3">
    <location>
        <begin position="1060"/>
        <end position="1071"/>
    </location>
</feature>
<dbReference type="InterPro" id="IPR027417">
    <property type="entry name" value="P-loop_NTPase"/>
</dbReference>
<name>M8BWK2_AEGTA</name>
<dbReference type="PRINTS" id="PR00625">
    <property type="entry name" value="JDOMAIN"/>
</dbReference>
<dbReference type="InterPro" id="IPR018253">
    <property type="entry name" value="DnaJ_domain_CS"/>
</dbReference>
<dbReference type="InterPro" id="IPR036265">
    <property type="entry name" value="HIT-like_sf"/>
</dbReference>
<dbReference type="SUPFAM" id="SSF52833">
    <property type="entry name" value="Thioredoxin-like"/>
    <property type="match status" value="1"/>
</dbReference>
<protein>
    <submittedName>
        <fullName evidence="5">Transcription factor bHLH140</fullName>
    </submittedName>
</protein>
<dbReference type="PROSITE" id="PS00892">
    <property type="entry name" value="HIT_1"/>
    <property type="match status" value="1"/>
</dbReference>
<feature type="chain" id="PRO_5014583789" evidence="4">
    <location>
        <begin position="25"/>
        <end position="1348"/>
    </location>
</feature>
<dbReference type="SUPFAM" id="SSF52949">
    <property type="entry name" value="Macro domain-like"/>
    <property type="match status" value="2"/>
</dbReference>
<dbReference type="Pfam" id="PF11969">
    <property type="entry name" value="DcpS_C"/>
    <property type="match status" value="1"/>
</dbReference>
<feature type="compositionally biased region" description="Polar residues" evidence="3">
    <location>
        <begin position="1106"/>
        <end position="1122"/>
    </location>
</feature>
<organism evidence="5">
    <name type="scientific">Aegilops tauschii</name>
    <name type="common">Tausch's goatgrass</name>
    <name type="synonym">Aegilops squarrosa</name>
    <dbReference type="NCBI Taxonomy" id="37682"/>
    <lineage>
        <taxon>Eukaryota</taxon>
        <taxon>Viridiplantae</taxon>
        <taxon>Streptophyta</taxon>
        <taxon>Embryophyta</taxon>
        <taxon>Tracheophyta</taxon>
        <taxon>Spermatophyta</taxon>
        <taxon>Magnoliopsida</taxon>
        <taxon>Liliopsida</taxon>
        <taxon>Poales</taxon>
        <taxon>Poaceae</taxon>
        <taxon>BOP clade</taxon>
        <taxon>Pooideae</taxon>
        <taxon>Triticodae</taxon>
        <taxon>Triticeae</taxon>
        <taxon>Triticinae</taxon>
        <taxon>Aegilops</taxon>
    </lineage>
</organism>
<dbReference type="CDD" id="cd06257">
    <property type="entry name" value="DnaJ"/>
    <property type="match status" value="1"/>
</dbReference>
<dbReference type="EnsemblPlants" id="EMT26203">
    <property type="protein sequence ID" value="EMT26203"/>
    <property type="gene ID" value="F775_01081"/>
</dbReference>
<dbReference type="InterPro" id="IPR052842">
    <property type="entry name" value="ER_Co-chaperone"/>
</dbReference>
<dbReference type="PANTHER" id="PTHR45184:SF1">
    <property type="entry name" value="DNAJ PROTEIN ERDJ3A"/>
    <property type="match status" value="1"/>
</dbReference>
<dbReference type="Pfam" id="PF16278">
    <property type="entry name" value="zf-C2HE"/>
    <property type="match status" value="1"/>
</dbReference>
<feature type="region of interest" description="Disordered" evidence="3">
    <location>
        <begin position="1051"/>
        <end position="1133"/>
    </location>
</feature>
<dbReference type="InterPro" id="IPR002589">
    <property type="entry name" value="Macro_dom"/>
</dbReference>
<dbReference type="Gene3D" id="3.30.428.10">
    <property type="entry name" value="HIT-like"/>
    <property type="match status" value="1"/>
</dbReference>
<dbReference type="ExpressionAtlas" id="M8BWK2">
    <property type="expression patterns" value="baseline"/>
</dbReference>
<dbReference type="InterPro" id="IPR036249">
    <property type="entry name" value="Thioredoxin-like_sf"/>
</dbReference>
<keyword evidence="2" id="KW-0175">Coiled coil</keyword>
<sequence>MGIPIRSLLVASLVLSSIALHVAAKTLDPYKVLGVDKNASQRDIKKAFHKLSLKYHPDKNKEKGAQQKFEEINNAHEILSDEEKRKNYDLYGDEKGNPGMGAGNFGSHDFTGGGPRTTYFSSGDGWQTMGGQGNSKTFSFSFGGNPGAGGGNPFGFDLGDVFSNMFAGGSMGGSQHGGFAGSGRPSARTSSQHKNPVTIQEVTMQTFNKEIADQGITWLLLFYTQQANGQFVLESVLEDVARSLDGAVRAGKVNCDNEKALCKKNGVSVGKSARLFIYSYSTAEKGSLHEYSGDSDAKSLKTFCQEHLPRFSRRVDITQFNFPSNALPNLPEVLLLSTKKDTPAMWRAVSGMFHSRLIFYDAEVQDVSLPLLKRFGVKNVPALIGRTVNGEVQLLKDGISVKDLRSGIKELKTLLESFEKKNKKLASEQAKKPAKASEPKENKIPLLSASNFEETCGEKAPVCIIGVFKSNKAKEKLESILSEISQKTLIRGQSYSSGNAITYALLDGNKQSAFLSSFDKSGYKSSDKLLLAYKPRRGRFAVYKGEVSMEEAESFSLMVLIIIILTLQKVAPHAKADSISKSKIQNPIPWVSWGDSDTIGKGKAGTKIQCLKAAADALKEGKSVFIDRCNLEREQRSDFVKLGCTVQADVHAVFLDLPAKVCISRSVSRTSHEGNVQGGMAAMVVNRMLKNKQAPLLTEGFSRITFCTDDDDIKKAVDMYSALGPSHSLASGVFGQKSKGPVQTGIMKFLKKADTSSVNKSSGTMVTSSERKTGQQNTTLKQENLEAGGACSMQVEKKLDNLKEKEEQSKERVSSDTSLCTLAFPSISTADFQFDLEKASEVIVDAATDFVQKHDNVRLVLVDLSQKSRILSLVKDKAAKKSFDSSRFFTFVGDITQLHSKGGLQCNVIANAANCQTGPFVFVYRKQKFLGPSIVAIEIISGSVSCRRLKPGGGGVNAAIFNAAGEALQHATKECADTLRPGNSVAVPVPSTSPLHQQEGVTHVIHVLGPNMNPMRPDCLKNDYTKGCKVLHEAYNSLFENFATIAQSYTGKQNDETSSRKSASGVISPNDSKTKREGSDDSERTKKCKLLPSILTSSQHHERRGTNTLSYHDNSMGSSDAPNQAREEDNKKNAAVTNKTWGSWAQSLYEVAMHPEKYKNADSILEISDEFVVLKDLYPKAKRHVLVISRTDGLDSLADVKKAHLPLLRSLHSAGLKWAHKFLEEDASLKFRLGYHSVPSMRQLHLHVISQDFNSPSLKNKKHWNSFTSAFFLDSVDVMDEVDQHGSATINPDEKLLAMELRCHRCRSAHPNIPKLKSHIAACKSPFPSHLLKKDKLLSASTMRAGCS</sequence>
<feature type="compositionally biased region" description="Polar residues" evidence="3">
    <location>
        <begin position="187"/>
        <end position="196"/>
    </location>
</feature>
<dbReference type="Pfam" id="PF01661">
    <property type="entry name" value="Macro"/>
    <property type="match status" value="1"/>
</dbReference>
<dbReference type="PROSITE" id="PS00636">
    <property type="entry name" value="DNAJ_1"/>
    <property type="match status" value="1"/>
</dbReference>
<dbReference type="SUPFAM" id="SSF54197">
    <property type="entry name" value="HIT-like"/>
    <property type="match status" value="1"/>
</dbReference>
<dbReference type="SUPFAM" id="SSF46565">
    <property type="entry name" value="Chaperone J-domain"/>
    <property type="match status" value="1"/>
</dbReference>
<dbReference type="FunFam" id="1.10.287.110:FF:000045">
    <property type="entry name" value="Molecular chaperone DnaJ"/>
    <property type="match status" value="1"/>
</dbReference>
<dbReference type="Gene3D" id="3.40.30.10">
    <property type="entry name" value="Glutaredoxin"/>
    <property type="match status" value="1"/>
</dbReference>
<feature type="coiled-coil region" evidence="2">
    <location>
        <begin position="401"/>
        <end position="428"/>
    </location>
</feature>
<evidence type="ECO:0000256" key="2">
    <source>
        <dbReference type="SAM" id="Coils"/>
    </source>
</evidence>
<feature type="compositionally biased region" description="Basic and acidic residues" evidence="3">
    <location>
        <begin position="1072"/>
        <end position="1085"/>
    </location>
</feature>
<dbReference type="Gene3D" id="3.40.220.10">
    <property type="entry name" value="Leucine Aminopeptidase, subunit E, domain 1"/>
    <property type="match status" value="2"/>
</dbReference>
<dbReference type="Pfam" id="PF00226">
    <property type="entry name" value="DnaJ"/>
    <property type="match status" value="1"/>
</dbReference>
<evidence type="ECO:0000256" key="4">
    <source>
        <dbReference type="SAM" id="SignalP"/>
    </source>
</evidence>
<reference evidence="5" key="1">
    <citation type="submission" date="2015-06" db="UniProtKB">
        <authorList>
            <consortium name="EnsemblPlants"/>
        </authorList>
    </citation>
    <scope>IDENTIFICATION</scope>
</reference>
<dbReference type="InterPro" id="IPR036869">
    <property type="entry name" value="J_dom_sf"/>
</dbReference>
<dbReference type="FunFam" id="3.40.220.10:FF:000020">
    <property type="entry name" value="Transcription factor bHLH140"/>
    <property type="match status" value="1"/>
</dbReference>
<dbReference type="PROSITE" id="PS50076">
    <property type="entry name" value="DNAJ_2"/>
    <property type="match status" value="1"/>
</dbReference>
<dbReference type="Gene3D" id="3.40.50.300">
    <property type="entry name" value="P-loop containing nucleotide triphosphate hydrolases"/>
    <property type="match status" value="1"/>
</dbReference>
<dbReference type="FunFam" id="3.40.50.300:FF:002337">
    <property type="entry name" value="Transcription factor bHLH140"/>
    <property type="match status" value="1"/>
</dbReference>
<evidence type="ECO:0000313" key="5">
    <source>
        <dbReference type="EnsemblPlants" id="EMT26203"/>
    </source>
</evidence>
<feature type="region of interest" description="Disordered" evidence="3">
    <location>
        <begin position="175"/>
        <end position="196"/>
    </location>
</feature>
<proteinExistence type="predicted"/>
<keyword evidence="4" id="KW-0732">Signal</keyword>
<dbReference type="CDD" id="cd02961">
    <property type="entry name" value="PDI_a_family"/>
    <property type="match status" value="1"/>
</dbReference>
<accession>M8BWK2</accession>
<evidence type="ECO:0000256" key="1">
    <source>
        <dbReference type="ARBA" id="ARBA00023186"/>
    </source>
</evidence>
<dbReference type="InterPro" id="IPR019808">
    <property type="entry name" value="Histidine_triad_CS"/>
</dbReference>
<dbReference type="InterPro" id="IPR043472">
    <property type="entry name" value="Macro_dom-like"/>
</dbReference>